<proteinExistence type="predicted"/>
<evidence type="ECO:0000313" key="2">
    <source>
        <dbReference type="Proteomes" id="UP000026913"/>
    </source>
</evidence>
<sequence length="56" mass="6267">MDFIWVASDEFLVAPLNPHQEMILGAELKARCNSTAHTLSETLGQHYSCVRLTFSS</sequence>
<dbReference type="KEGG" id="pman:OU5_P0139"/>
<dbReference type="Proteomes" id="UP000026913">
    <property type="component" value="Plasmid unnamed"/>
</dbReference>
<accession>A0A024EL98</accession>
<protein>
    <submittedName>
        <fullName evidence="1">Uncharacterized protein</fullName>
    </submittedName>
</protein>
<reference evidence="1 2" key="1">
    <citation type="journal article" date="2012" name="J. Bacteriol.">
        <title>Genome sequence of cold-adapted Pseudomonas mandelii strain JR-1.</title>
        <authorList>
            <person name="Jang S.H."/>
            <person name="Kim J."/>
            <person name="Kim J."/>
            <person name="Hong S."/>
            <person name="Lee C."/>
        </authorList>
    </citation>
    <scope>NUCLEOTIDE SEQUENCE [LARGE SCALE GENOMIC DNA]</scope>
    <source>
        <strain evidence="1 2">JR-1</strain>
        <plasmid evidence="2">Plasmid</plasmid>
    </source>
</reference>
<dbReference type="AlphaFoldDB" id="A0A024EL98"/>
<keyword evidence="1" id="KW-0614">Plasmid</keyword>
<gene>
    <name evidence="1" type="ORF">OU5_P0139</name>
</gene>
<dbReference type="EMBL" id="CP005961">
    <property type="protein sequence ID" value="AHZ73391.1"/>
    <property type="molecule type" value="Genomic_DNA"/>
</dbReference>
<geneLocation type="plasmid" evidence="2"/>
<name>A0A024EL98_9PSED</name>
<evidence type="ECO:0000313" key="1">
    <source>
        <dbReference type="EMBL" id="AHZ73391.1"/>
    </source>
</evidence>
<organism evidence="1 2">
    <name type="scientific">Pseudomonas mandelii JR-1</name>
    <dbReference type="NCBI Taxonomy" id="1147786"/>
    <lineage>
        <taxon>Bacteria</taxon>
        <taxon>Pseudomonadati</taxon>
        <taxon>Pseudomonadota</taxon>
        <taxon>Gammaproteobacteria</taxon>
        <taxon>Pseudomonadales</taxon>
        <taxon>Pseudomonadaceae</taxon>
        <taxon>Pseudomonas</taxon>
    </lineage>
</organism>
<dbReference type="HOGENOM" id="CLU_3010897_0_0_6"/>